<evidence type="ECO:0000313" key="2">
    <source>
        <dbReference type="EMBL" id="KAJ8869406.1"/>
    </source>
</evidence>
<evidence type="ECO:0000313" key="3">
    <source>
        <dbReference type="Proteomes" id="UP001159363"/>
    </source>
</evidence>
<dbReference type="PANTHER" id="PTHR33244">
    <property type="entry name" value="INTEGRASE CATALYTIC DOMAIN-CONTAINING PROTEIN-RELATED"/>
    <property type="match status" value="1"/>
</dbReference>
<name>A0ABQ9GAI0_9NEOP</name>
<proteinExistence type="predicted"/>
<sequence length="204" mass="23380">MSVTMYCKLSRLMPQAEPSIKQDLETKQQKQKHYYGCQSRVLKPLQVGSPVRVRKGIGVNEDRLLKSYRVRVNTGYEVERNRRHIIKDTSHQPFVISGDLEEQEGNTQEIDNSEPIPITSANEKGQKTFNTEDGYSDNEHKGFRGFAESNDPSIGLDTEEERRYSQACREGNRFATQGKCARCGDRMEESQENLAVAAEVYRKR</sequence>
<feature type="region of interest" description="Disordered" evidence="1">
    <location>
        <begin position="126"/>
        <end position="162"/>
    </location>
</feature>
<dbReference type="Proteomes" id="UP001159363">
    <property type="component" value="Chromosome 12"/>
</dbReference>
<reference evidence="2 3" key="1">
    <citation type="submission" date="2023-02" db="EMBL/GenBank/DDBJ databases">
        <title>LHISI_Scaffold_Assembly.</title>
        <authorList>
            <person name="Stuart O.P."/>
            <person name="Cleave R."/>
            <person name="Magrath M.J.L."/>
            <person name="Mikheyev A.S."/>
        </authorList>
    </citation>
    <scope>NUCLEOTIDE SEQUENCE [LARGE SCALE GENOMIC DNA]</scope>
    <source>
        <strain evidence="2">Daus_M_001</strain>
        <tissue evidence="2">Leg muscle</tissue>
    </source>
</reference>
<gene>
    <name evidence="2" type="ORF">PR048_028396</name>
</gene>
<accession>A0ABQ9GAI0</accession>
<dbReference type="PANTHER" id="PTHR33244:SF3">
    <property type="entry name" value="PEPTIDASE A2 DOMAIN-CONTAINING PROTEIN"/>
    <property type="match status" value="1"/>
</dbReference>
<comment type="caution">
    <text evidence="2">The sequence shown here is derived from an EMBL/GenBank/DDBJ whole genome shotgun (WGS) entry which is preliminary data.</text>
</comment>
<protein>
    <submittedName>
        <fullName evidence="2">Uncharacterized protein</fullName>
    </submittedName>
</protein>
<evidence type="ECO:0000256" key="1">
    <source>
        <dbReference type="SAM" id="MobiDB-lite"/>
    </source>
</evidence>
<organism evidence="2 3">
    <name type="scientific">Dryococelus australis</name>
    <dbReference type="NCBI Taxonomy" id="614101"/>
    <lineage>
        <taxon>Eukaryota</taxon>
        <taxon>Metazoa</taxon>
        <taxon>Ecdysozoa</taxon>
        <taxon>Arthropoda</taxon>
        <taxon>Hexapoda</taxon>
        <taxon>Insecta</taxon>
        <taxon>Pterygota</taxon>
        <taxon>Neoptera</taxon>
        <taxon>Polyneoptera</taxon>
        <taxon>Phasmatodea</taxon>
        <taxon>Verophasmatodea</taxon>
        <taxon>Anareolatae</taxon>
        <taxon>Phasmatidae</taxon>
        <taxon>Eurycanthinae</taxon>
        <taxon>Dryococelus</taxon>
    </lineage>
</organism>
<dbReference type="EMBL" id="JARBHB010000013">
    <property type="protein sequence ID" value="KAJ8869406.1"/>
    <property type="molecule type" value="Genomic_DNA"/>
</dbReference>
<keyword evidence="3" id="KW-1185">Reference proteome</keyword>